<sequence length="575" mass="63653">MAGALLLVANIALPVAIARPRDAAGTRDTEARDTEARDTEARDADAPSSDVLIEPITHAPIKTDYSRNDVLKALASGGSPFANFAESVSDAYVVSTGHDVPATTRKQLRGRMRVLDYATGLIPGVQLLRVPGDVAQLMSETLAGRAPEVRRVAAVLSNSDLRGMDIVDLPGEPRRLTGTSERLAEATAPHRVAQRKGAADTAPPPPNFEESTQWRPVVKPSPARRAGVRSAMPIHGESEFLRGYAQSLPRTAPLTRLLPGLVLRGSRFFLRGTGGHYRVQRSKVGDYWYVDAPHAGKPQVPVRFDPATGQWYAYAPLRLCGGGCAQSRMDTPRSVTDSIRGYVLNLVGIADQRVRDAIQEAFDTLGELRLLRSNRHDLRLFRDNSITDIREVLMEGLRDIDPTAPLSRQQRRAAELTAMYYLERPGLEAFCHENAEVLLHFMLARGVPKSRLRMVTLRPQNRPAHVMLLYTESPVLVRMLEMATPQPPVEGLEDGLTHLEFARAILSSRYRSRLFDPWSRIKMVTFEQARSEREVSDMLAPTLEDAGYRRGEPYRISVTRPLGKPPQKPVAQANP</sequence>
<gene>
    <name evidence="2" type="ORF">PIN31115_00689</name>
</gene>
<evidence type="ECO:0000313" key="3">
    <source>
        <dbReference type="Proteomes" id="UP000333828"/>
    </source>
</evidence>
<dbReference type="EMBL" id="CABPSI010000001">
    <property type="protein sequence ID" value="VVD72729.1"/>
    <property type="molecule type" value="Genomic_DNA"/>
</dbReference>
<name>A0A5E4SFD6_9BURK</name>
<organism evidence="2 3">
    <name type="scientific">Pandoraea iniqua</name>
    <dbReference type="NCBI Taxonomy" id="2508288"/>
    <lineage>
        <taxon>Bacteria</taxon>
        <taxon>Pseudomonadati</taxon>
        <taxon>Pseudomonadota</taxon>
        <taxon>Betaproteobacteria</taxon>
        <taxon>Burkholderiales</taxon>
        <taxon>Burkholderiaceae</taxon>
        <taxon>Pandoraea</taxon>
    </lineage>
</organism>
<feature type="region of interest" description="Disordered" evidence="1">
    <location>
        <begin position="550"/>
        <end position="575"/>
    </location>
</feature>
<proteinExistence type="predicted"/>
<keyword evidence="3" id="KW-1185">Reference proteome</keyword>
<feature type="region of interest" description="Disordered" evidence="1">
    <location>
        <begin position="22"/>
        <end position="50"/>
    </location>
</feature>
<protein>
    <submittedName>
        <fullName evidence="2">Uncharacterized protein</fullName>
    </submittedName>
</protein>
<reference evidence="2 3" key="1">
    <citation type="submission" date="2019-08" db="EMBL/GenBank/DDBJ databases">
        <authorList>
            <person name="Peeters C."/>
        </authorList>
    </citation>
    <scope>NUCLEOTIDE SEQUENCE [LARGE SCALE GENOMIC DNA]</scope>
    <source>
        <strain evidence="2 3">LMG 31115</strain>
    </source>
</reference>
<evidence type="ECO:0000313" key="2">
    <source>
        <dbReference type="EMBL" id="VVD72729.1"/>
    </source>
</evidence>
<dbReference type="Proteomes" id="UP000333828">
    <property type="component" value="Unassembled WGS sequence"/>
</dbReference>
<evidence type="ECO:0000256" key="1">
    <source>
        <dbReference type="SAM" id="MobiDB-lite"/>
    </source>
</evidence>
<feature type="compositionally biased region" description="Basic and acidic residues" evidence="1">
    <location>
        <begin position="22"/>
        <end position="45"/>
    </location>
</feature>
<feature type="region of interest" description="Disordered" evidence="1">
    <location>
        <begin position="172"/>
        <end position="213"/>
    </location>
</feature>
<accession>A0A5E4SFD6</accession>
<dbReference type="AlphaFoldDB" id="A0A5E4SFD6"/>
<dbReference type="RefSeq" id="WP_150682878.1">
    <property type="nucleotide sequence ID" value="NZ_CABPSI010000001.1"/>
</dbReference>